<feature type="compositionally biased region" description="Basic and acidic residues" evidence="2">
    <location>
        <begin position="1697"/>
        <end position="1706"/>
    </location>
</feature>
<feature type="compositionally biased region" description="Basic and acidic residues" evidence="2">
    <location>
        <begin position="172"/>
        <end position="192"/>
    </location>
</feature>
<keyword evidence="1" id="KW-0175">Coiled coil</keyword>
<name>A0A6L2KRR2_TANCI</name>
<dbReference type="CDD" id="cd09272">
    <property type="entry name" value="RNase_HI_RT_Ty1"/>
    <property type="match status" value="1"/>
</dbReference>
<dbReference type="EMBL" id="BKCJ010002868">
    <property type="protein sequence ID" value="GEU51450.1"/>
    <property type="molecule type" value="Genomic_DNA"/>
</dbReference>
<evidence type="ECO:0000259" key="3">
    <source>
        <dbReference type="Pfam" id="PF07727"/>
    </source>
</evidence>
<proteinExistence type="predicted"/>
<reference evidence="4" key="1">
    <citation type="journal article" date="2019" name="Sci. Rep.">
        <title>Draft genome of Tanacetum cinerariifolium, the natural source of mosquito coil.</title>
        <authorList>
            <person name="Yamashiro T."/>
            <person name="Shiraishi A."/>
            <person name="Satake H."/>
            <person name="Nakayama K."/>
        </authorList>
    </citation>
    <scope>NUCLEOTIDE SEQUENCE</scope>
</reference>
<accession>A0A6L2KRR2</accession>
<feature type="region of interest" description="Disordered" evidence="2">
    <location>
        <begin position="1248"/>
        <end position="1278"/>
    </location>
</feature>
<protein>
    <recommendedName>
        <fullName evidence="3">Reverse transcriptase Ty1/copia-type domain-containing protein</fullName>
    </recommendedName>
</protein>
<dbReference type="Pfam" id="PF07727">
    <property type="entry name" value="RVT_2"/>
    <property type="match status" value="2"/>
</dbReference>
<organism evidence="4">
    <name type="scientific">Tanacetum cinerariifolium</name>
    <name type="common">Dalmatian daisy</name>
    <name type="synonym">Chrysanthemum cinerariifolium</name>
    <dbReference type="NCBI Taxonomy" id="118510"/>
    <lineage>
        <taxon>Eukaryota</taxon>
        <taxon>Viridiplantae</taxon>
        <taxon>Streptophyta</taxon>
        <taxon>Embryophyta</taxon>
        <taxon>Tracheophyta</taxon>
        <taxon>Spermatophyta</taxon>
        <taxon>Magnoliopsida</taxon>
        <taxon>eudicotyledons</taxon>
        <taxon>Gunneridae</taxon>
        <taxon>Pentapetalae</taxon>
        <taxon>asterids</taxon>
        <taxon>campanulids</taxon>
        <taxon>Asterales</taxon>
        <taxon>Asteraceae</taxon>
        <taxon>Asteroideae</taxon>
        <taxon>Anthemideae</taxon>
        <taxon>Anthemidinae</taxon>
        <taxon>Tanacetum</taxon>
    </lineage>
</organism>
<evidence type="ECO:0000313" key="4">
    <source>
        <dbReference type="EMBL" id="GEU51450.1"/>
    </source>
</evidence>
<sequence>MRIEQYFLMTDYSLWEVILNGDSPAPTRVIEGVVQPVGPTTAEQRLARKNELKAGGTLLMALRDKHLLKFNIHKDAKTLMEAIDKRFGGNKETKKVQKTLLKQQYENFTGFSSESLDQIHDRLQKLISQLEILGESLSQKDINLKLLRSLPTEWRTHTLIWRNKTELKKGHFARECRSSKDSRRNGAAEPQRRTVPVETSTSNALVSQCDGVGSYDWSFQAEEEPTNYALMAFTSSSSSSSNNDVVSFSKACTKAYATLYQSRDGYHVVPPPYTGTFMPPKPDLPPKQVKSPRPSVKSIETSIPAVNHKTSIPKPKSHGNSRNKKACFVFITVVLKPHVTRPRQAKTIVTKPHSPPKRHINRSPSPKDSNYPPKVTAVKAPMVNAVKGVQGKWEWKPKCPILDHGNLQHALKDKGVIDSGCSRHITENMSYLSDFEELNGEYVAFGGNPKGGKIFGKDSGPTWLFDLDTLIKTMNYQPVTAGNQSNPSAGVQEQFDAEKAREENVQQYVVFPVCSFSSNNPQNTDGDAAFEVKEPEFEGRKPEFEVHVSPSSSAQSKKHDDKTKREAKGKGPVETSIGYRYLSAEFEDVSDESINKVNAAGSLVPVVGQISTSNTNTFSAAGPSNAAVSLTHRKSSYVDTSQLPDDPNMPKLEEITHSDDEEDVGPEDDFTNLETTITVSPILTSRVHKDHLVTQIIGDLSSATQTRSMTRVAKDQGGLSQINNDDFYTCMFACFISQEEPKRVHQALKDPNWIEAMQEELLQFKMQKVWVLVDLPNGKRAIGTKWVFRNKKDEIGIVVMNKARLVAQGHTQDEGIDYEEVFASEEVYVCQPLGFEDPDHPDKVYKVIKIYVDDIIFGSTNKNFCKAFEKLIKDKFQMSSIGELIFFLGLQVKQKPDGIFISRDKYVAKILRKFGLTDGKPASTPIGTIKPLLKDLNVKRIFRYLKGKPHLGLWYPKYSPFNSVAYSDSDYAGASLDRKSTTRMCQFLGCRLISWQCKKQTVVATSSTKAKYVVTLSSMKSLKSMLNVTNILCVGSLTTPPMVLNSPCLIYIKNWLVQIKRSLVNDVSRLQALLDKKKVIIIEATVRDALRLNDAEGIDCLPNEKIFAELSRMGYEKPFTKLTFYKAFFSPQWKFLIHTILQCMSAKRTSWNEFSSSMASAVICLFTVGDLSSHSTKYSSPALTQKVFANMRKVGKGFSKVDTPLFEGMIVAQQDDEGVAEVNVDDVPAVGVAAEGVASIPVDVSTAVDEPSIPSPTLHTQPPPPSQDIPSTSQPSHDAEISMDLLHTLLDTCTTLTRRIENLEQDKIAQALKITKLKQRVKKLERRNKLKVSKLRRLKKDVVDIAKEVAIDAEIKEITTADPIPAATILVVAPTLTTTPSAARRRKGVVIRDPKETATPSTIIHSDPKSKDKGKCIMVHEPKPLKKKTQIEQDEAYARELEAELNKNIDWDEVIEQVKRKEKEDNVVMREDLEVLWKLVKERFASSKPKNFSDDFLLTTLGAMFEKPDLILLVEKKYPLTRFTLDQMLNNVTLEVEEESEKYSSLIKSKILSGSTQNTVQGIFDSKEVNASDFQIQCWQKNFKDYTGCEPEPYKHILLRYLDKLDKLIDERALKYGELWVKEKEVQVIKEIEKRLQETCLVNEGIEMDDSLFVKESTDESVTSLKKPNESNSSQNESSSSRNEIRSSDNEISSSDKNADIGHSYDSDTMTKVSHLYNDTFENMFAHAIQNHDQPKSIPDTYVVNENNSDIIFDIPIMDPNRGKEGHDDVNYEQQHDFFASLINNLKCDVGKCNKVNREAQQANALLTNELERYKEKKFLQKKHQMNLNTAKRLIF</sequence>
<feature type="compositionally biased region" description="Basic and acidic residues" evidence="2">
    <location>
        <begin position="537"/>
        <end position="546"/>
    </location>
</feature>
<feature type="region of interest" description="Disordered" evidence="2">
    <location>
        <begin position="278"/>
        <end position="298"/>
    </location>
</feature>
<feature type="compositionally biased region" description="Basic and acidic residues" evidence="2">
    <location>
        <begin position="557"/>
        <end position="571"/>
    </location>
</feature>
<feature type="region of interest" description="Disordered" evidence="2">
    <location>
        <begin position="1657"/>
        <end position="1707"/>
    </location>
</feature>
<feature type="domain" description="Reverse transcriptase Ty1/copia-type" evidence="3">
    <location>
        <begin position="768"/>
        <end position="823"/>
    </location>
</feature>
<evidence type="ECO:0000256" key="1">
    <source>
        <dbReference type="SAM" id="Coils"/>
    </source>
</evidence>
<feature type="domain" description="Reverse transcriptase Ty1/copia-type" evidence="3">
    <location>
        <begin position="847"/>
        <end position="926"/>
    </location>
</feature>
<evidence type="ECO:0000256" key="2">
    <source>
        <dbReference type="SAM" id="MobiDB-lite"/>
    </source>
</evidence>
<dbReference type="Pfam" id="PF14223">
    <property type="entry name" value="Retrotran_gag_2"/>
    <property type="match status" value="1"/>
</dbReference>
<dbReference type="PANTHER" id="PTHR11439:SF495">
    <property type="entry name" value="REVERSE TRANSCRIPTASE, RNA-DEPENDENT DNA POLYMERASE-RELATED"/>
    <property type="match status" value="1"/>
</dbReference>
<dbReference type="InterPro" id="IPR013103">
    <property type="entry name" value="RVT_2"/>
</dbReference>
<dbReference type="PANTHER" id="PTHR11439">
    <property type="entry name" value="GAG-POL-RELATED RETROTRANSPOSON"/>
    <property type="match status" value="1"/>
</dbReference>
<feature type="region of interest" description="Disordered" evidence="2">
    <location>
        <begin position="349"/>
        <end position="372"/>
    </location>
</feature>
<gene>
    <name evidence="4" type="ORF">Tci_023428</name>
</gene>
<feature type="region of interest" description="Disordered" evidence="2">
    <location>
        <begin position="537"/>
        <end position="571"/>
    </location>
</feature>
<feature type="coiled-coil region" evidence="1">
    <location>
        <begin position="1286"/>
        <end position="1341"/>
    </location>
</feature>
<comment type="caution">
    <text evidence="4">The sequence shown here is derived from an EMBL/GenBank/DDBJ whole genome shotgun (WGS) entry which is preliminary data.</text>
</comment>
<feature type="region of interest" description="Disordered" evidence="2">
    <location>
        <begin position="172"/>
        <end position="201"/>
    </location>
</feature>
<feature type="compositionally biased region" description="Low complexity" evidence="2">
    <location>
        <begin position="1670"/>
        <end position="1682"/>
    </location>
</feature>